<reference evidence="1" key="1">
    <citation type="submission" date="2014-12" db="EMBL/GenBank/DDBJ databases">
        <title>Insight into the proteome of Arion vulgaris.</title>
        <authorList>
            <person name="Aradska J."/>
            <person name="Bulat T."/>
            <person name="Smidak R."/>
            <person name="Sarate P."/>
            <person name="Gangsoo J."/>
            <person name="Sialana F."/>
            <person name="Bilban M."/>
            <person name="Lubec G."/>
        </authorList>
    </citation>
    <scope>NUCLEOTIDE SEQUENCE</scope>
    <source>
        <tissue evidence="1">Skin</tissue>
    </source>
</reference>
<dbReference type="EMBL" id="HACG01050608">
    <property type="protein sequence ID" value="CEK97473.1"/>
    <property type="molecule type" value="Transcribed_RNA"/>
</dbReference>
<evidence type="ECO:0000313" key="1">
    <source>
        <dbReference type="EMBL" id="CEK97473.1"/>
    </source>
</evidence>
<feature type="non-terminal residue" evidence="1">
    <location>
        <position position="82"/>
    </location>
</feature>
<organism evidence="1">
    <name type="scientific">Arion vulgaris</name>
    <dbReference type="NCBI Taxonomy" id="1028688"/>
    <lineage>
        <taxon>Eukaryota</taxon>
        <taxon>Metazoa</taxon>
        <taxon>Spiralia</taxon>
        <taxon>Lophotrochozoa</taxon>
        <taxon>Mollusca</taxon>
        <taxon>Gastropoda</taxon>
        <taxon>Heterobranchia</taxon>
        <taxon>Euthyneura</taxon>
        <taxon>Panpulmonata</taxon>
        <taxon>Eupulmonata</taxon>
        <taxon>Stylommatophora</taxon>
        <taxon>Helicina</taxon>
        <taxon>Arionoidea</taxon>
        <taxon>Arionidae</taxon>
        <taxon>Arion</taxon>
    </lineage>
</organism>
<proteinExistence type="predicted"/>
<name>A0A0B7BX09_9EUPU</name>
<protein>
    <submittedName>
        <fullName evidence="1">Uncharacterized protein</fullName>
    </submittedName>
</protein>
<dbReference type="AlphaFoldDB" id="A0A0B7BX09"/>
<sequence length="82" mass="9227">MRLNTILKEDLCEVLTSLYRVSPNGPVPVGRYDTPSTKSVAKRTNSIAPEKKILEISKNIAHVTRSSFELTTFRITCKHLNP</sequence>
<accession>A0A0B7BX09</accession>
<gene>
    <name evidence="1" type="primary">ORF215908</name>
</gene>